<proteinExistence type="predicted"/>
<dbReference type="Pfam" id="PF00650">
    <property type="entry name" value="CRAL_TRIO"/>
    <property type="match status" value="1"/>
</dbReference>
<dbReference type="SMART" id="SM01100">
    <property type="entry name" value="CRAL_TRIO_N"/>
    <property type="match status" value="1"/>
</dbReference>
<dbReference type="AlphaFoldDB" id="A0A061H268"/>
<feature type="region of interest" description="Disordered" evidence="1">
    <location>
        <begin position="456"/>
        <end position="531"/>
    </location>
</feature>
<evidence type="ECO:0000313" key="4">
    <source>
        <dbReference type="Proteomes" id="UP000053664"/>
    </source>
</evidence>
<sequence>MQPNSSSSAQSDYFSQPGYRGNLTTSQTIALLKLWRRFLRLCETAAPNTAQPNPPNATKHRPLPHSSSSPSLSAPYSASASSSASASGDRLDAKHAPYHAQPDDAAAAAAAIQDGYRHHSRATPPPPAQQQQQQRDGNGHTDSNNLPPQDDKLKDHLRSIEESKDLHAFVATHGGAALKREFWAMVKGEHPDAVMLRFLRARKWNVDRALAVIGSACAFRVQHNVTQLMKNGELGLVRTRGGMNIFRNGISYILGATPNGEPIYTIEVGSHYSSNQTAEELKNAVIFMQECLSLMMPPPVEKKVVIFNLNNFGIRNMDWSIVLFMAKTMESFYPETLARVYVHGAPWIFKPIWSILRPLLDPVVRDKIRLTWKVEELSEHVPVDHLPKKTLHGNLDFEFLFPEPEPGENDVQKDTAAHDALRLAYLDVVTEFENATRALARCYRNSTAAAAAASSLSLSSWSEAPGGQSQRNIGSRRARKLGRRGQGSSGGGGGGRDEFDNGHGNGNGHDDVDNDDDDGDDDGEPEGSASLRAMRDVLATKLRVAWLRLKPYVIGKTKYDRWGVAQDDGTIRWTYKTLAGRVDTQILGEGTSLPALERALAEIEGAHSMPGPLPQPAATSASAAPAAAGHAAPSTANGGTSRHRNGAGPSSVVADQKTSTGPAIAAAATTTTTTTTTTTAAPHTRSNLSTAPVVVAPRSSSSLSSSAATTPSQPRDPALVATLAPDAASTDESRRGAKEAEGQSTRGKASIETEPGRFQDIIPIHPSDPAFEKARNADHEVAPS</sequence>
<dbReference type="RefSeq" id="XP_007881500.1">
    <property type="nucleotide sequence ID" value="XM_007883309.1"/>
</dbReference>
<accession>A0A061H268</accession>
<feature type="compositionally biased region" description="Low complexity" evidence="1">
    <location>
        <begin position="689"/>
        <end position="712"/>
    </location>
</feature>
<dbReference type="SUPFAM" id="SSF46938">
    <property type="entry name" value="CRAL/TRIO N-terminal domain"/>
    <property type="match status" value="1"/>
</dbReference>
<dbReference type="OrthoDB" id="43460at2759"/>
<feature type="region of interest" description="Disordered" evidence="1">
    <location>
        <begin position="1"/>
        <end position="21"/>
    </location>
</feature>
<reference evidence="3 4" key="1">
    <citation type="journal article" date="2013" name="Plant Cell">
        <title>The transition from a phytopathogenic smut ancestor to an anamorphic biocontrol agent deciphered by comparative whole-genome analysis.</title>
        <authorList>
            <person name="Lefebvre F."/>
            <person name="Joly D.L."/>
            <person name="Labbe C."/>
            <person name="Teichmann B."/>
            <person name="Linning R."/>
            <person name="Belzile F."/>
            <person name="Bakkeren G."/>
            <person name="Belanger R.R."/>
        </authorList>
    </citation>
    <scope>NUCLEOTIDE SEQUENCE [LARGE SCALE GENOMIC DNA]</scope>
    <source>
        <strain evidence="3 4">PF-1</strain>
    </source>
</reference>
<feature type="compositionally biased region" description="Basic and acidic residues" evidence="1">
    <location>
        <begin position="731"/>
        <end position="741"/>
    </location>
</feature>
<feature type="compositionally biased region" description="Acidic residues" evidence="1">
    <location>
        <begin position="512"/>
        <end position="525"/>
    </location>
</feature>
<dbReference type="eggNOG" id="KOG1470">
    <property type="taxonomic scope" value="Eukaryota"/>
</dbReference>
<dbReference type="CDD" id="cd00170">
    <property type="entry name" value="SEC14"/>
    <property type="match status" value="1"/>
</dbReference>
<feature type="compositionally biased region" description="Basic residues" evidence="1">
    <location>
        <begin position="474"/>
        <end position="483"/>
    </location>
</feature>
<dbReference type="SMART" id="SM00516">
    <property type="entry name" value="SEC14"/>
    <property type="match status" value="1"/>
</dbReference>
<feature type="region of interest" description="Disordered" evidence="1">
    <location>
        <begin position="606"/>
        <end position="784"/>
    </location>
</feature>
<organism evidence="3 4">
    <name type="scientific">Pseudozyma flocculosa PF-1</name>
    <dbReference type="NCBI Taxonomy" id="1277687"/>
    <lineage>
        <taxon>Eukaryota</taxon>
        <taxon>Fungi</taxon>
        <taxon>Dikarya</taxon>
        <taxon>Basidiomycota</taxon>
        <taxon>Ustilaginomycotina</taxon>
        <taxon>Ustilaginomycetes</taxon>
        <taxon>Ustilaginales</taxon>
        <taxon>Ustilaginaceae</taxon>
        <taxon>Pseudozyma</taxon>
    </lineage>
</organism>
<dbReference type="InterPro" id="IPR036273">
    <property type="entry name" value="CRAL/TRIO_N_dom_sf"/>
</dbReference>
<dbReference type="PANTHER" id="PTHR46590">
    <property type="entry name" value="PHOSPHATIDYLINOSITOL TRANSFER PROTEIN CSR1-RELATED"/>
    <property type="match status" value="1"/>
</dbReference>
<dbReference type="Pfam" id="PF03765">
    <property type="entry name" value="CRAL_TRIO_N"/>
    <property type="match status" value="1"/>
</dbReference>
<dbReference type="GeneID" id="19319860"/>
<dbReference type="PANTHER" id="PTHR46590:SF1">
    <property type="entry name" value="PHOSPHATIDYLINOSITOL TRANSFER PROTEIN CSR1"/>
    <property type="match status" value="1"/>
</dbReference>
<dbReference type="SUPFAM" id="SSF52087">
    <property type="entry name" value="CRAL/TRIO domain"/>
    <property type="match status" value="1"/>
</dbReference>
<dbReference type="PROSITE" id="PS50191">
    <property type="entry name" value="CRAL_TRIO"/>
    <property type="match status" value="1"/>
</dbReference>
<dbReference type="InterPro" id="IPR011074">
    <property type="entry name" value="CRAL/TRIO_N_dom"/>
</dbReference>
<evidence type="ECO:0000313" key="3">
    <source>
        <dbReference type="EMBL" id="EPQ26797.1"/>
    </source>
</evidence>
<feature type="compositionally biased region" description="Low complexity" evidence="1">
    <location>
        <begin position="665"/>
        <end position="681"/>
    </location>
</feature>
<gene>
    <name evidence="3" type="ORF">PFL1_05775</name>
</gene>
<dbReference type="KEGG" id="pfp:PFL1_05775"/>
<name>A0A061H268_9BASI</name>
<feature type="region of interest" description="Disordered" evidence="1">
    <location>
        <begin position="46"/>
        <end position="152"/>
    </location>
</feature>
<dbReference type="EMBL" id="KE361643">
    <property type="protein sequence ID" value="EPQ26797.1"/>
    <property type="molecule type" value="Genomic_DNA"/>
</dbReference>
<dbReference type="InterPro" id="IPR036865">
    <property type="entry name" value="CRAL-TRIO_dom_sf"/>
</dbReference>
<feature type="domain" description="CRAL-TRIO" evidence="2">
    <location>
        <begin position="253"/>
        <end position="389"/>
    </location>
</feature>
<dbReference type="Proteomes" id="UP000053664">
    <property type="component" value="Unassembled WGS sequence"/>
</dbReference>
<feature type="compositionally biased region" description="Low complexity" evidence="1">
    <location>
        <begin position="66"/>
        <end position="87"/>
    </location>
</feature>
<dbReference type="InterPro" id="IPR001251">
    <property type="entry name" value="CRAL-TRIO_dom"/>
</dbReference>
<dbReference type="HOGENOM" id="CLU_016665_1_0_1"/>
<feature type="compositionally biased region" description="Low complexity" evidence="1">
    <location>
        <begin position="616"/>
        <end position="636"/>
    </location>
</feature>
<feature type="compositionally biased region" description="Basic and acidic residues" evidence="1">
    <location>
        <begin position="770"/>
        <end position="784"/>
    </location>
</feature>
<dbReference type="InterPro" id="IPR052432">
    <property type="entry name" value="PITP/CRAL-TRIO"/>
</dbReference>
<feature type="compositionally biased region" description="Low complexity" evidence="1">
    <location>
        <begin position="1"/>
        <end position="15"/>
    </location>
</feature>
<evidence type="ECO:0000256" key="1">
    <source>
        <dbReference type="SAM" id="MobiDB-lite"/>
    </source>
</evidence>
<dbReference type="Gene3D" id="3.40.525.10">
    <property type="entry name" value="CRAL-TRIO lipid binding domain"/>
    <property type="match status" value="1"/>
</dbReference>
<evidence type="ECO:0000259" key="2">
    <source>
        <dbReference type="PROSITE" id="PS50191"/>
    </source>
</evidence>
<feature type="compositionally biased region" description="Gly residues" evidence="1">
    <location>
        <begin position="484"/>
        <end position="494"/>
    </location>
</feature>
<protein>
    <recommendedName>
        <fullName evidence="2">CRAL-TRIO domain-containing protein</fullName>
    </recommendedName>
</protein>